<evidence type="ECO:0000256" key="13">
    <source>
        <dbReference type="ARBA" id="ARBA00023180"/>
    </source>
</evidence>
<evidence type="ECO:0000256" key="14">
    <source>
        <dbReference type="ARBA" id="ARBA00023288"/>
    </source>
</evidence>
<evidence type="ECO:0000256" key="6">
    <source>
        <dbReference type="ARBA" id="ARBA00022617"/>
    </source>
</evidence>
<dbReference type="GO" id="GO:0098552">
    <property type="term" value="C:side of membrane"/>
    <property type="evidence" value="ECO:0007669"/>
    <property type="project" value="UniProtKB-KW"/>
</dbReference>
<dbReference type="RefSeq" id="XP_056513110.1">
    <property type="nucleotide sequence ID" value="XM_056655083.1"/>
</dbReference>
<feature type="signal peptide" evidence="17">
    <location>
        <begin position="1"/>
        <end position="18"/>
    </location>
</feature>
<proteinExistence type="inferred from homology"/>
<keyword evidence="14" id="KW-0449">Lipoprotein</keyword>
<keyword evidence="7" id="KW-0336">GPI-anchor</keyword>
<reference evidence="19" key="1">
    <citation type="submission" date="2022-11" db="EMBL/GenBank/DDBJ databases">
        <authorList>
            <person name="Petersen C."/>
        </authorList>
    </citation>
    <scope>NUCLEOTIDE SEQUENCE</scope>
    <source>
        <strain evidence="19">IBT 34128</strain>
    </source>
</reference>
<evidence type="ECO:0000256" key="2">
    <source>
        <dbReference type="ARBA" id="ARBA00004613"/>
    </source>
</evidence>
<comment type="subcellular location">
    <subcellularLocation>
        <location evidence="1">Cell membrane</location>
        <topology evidence="1">Lipid-anchor</topology>
        <topology evidence="1">GPI-anchor</topology>
    </subcellularLocation>
    <subcellularLocation>
        <location evidence="2">Secreted</location>
    </subcellularLocation>
</comment>
<organism evidence="19 20">
    <name type="scientific">Penicillium alfredii</name>
    <dbReference type="NCBI Taxonomy" id="1506179"/>
    <lineage>
        <taxon>Eukaryota</taxon>
        <taxon>Fungi</taxon>
        <taxon>Dikarya</taxon>
        <taxon>Ascomycota</taxon>
        <taxon>Pezizomycotina</taxon>
        <taxon>Eurotiomycetes</taxon>
        <taxon>Eurotiomycetidae</taxon>
        <taxon>Eurotiales</taxon>
        <taxon>Aspergillaceae</taxon>
        <taxon>Penicillium</taxon>
    </lineage>
</organism>
<feature type="region of interest" description="Disordered" evidence="16">
    <location>
        <begin position="90"/>
        <end position="193"/>
    </location>
</feature>
<keyword evidence="4" id="KW-1003">Cell membrane</keyword>
<keyword evidence="6 15" id="KW-0349">Heme</keyword>
<keyword evidence="13" id="KW-0325">Glycoprotein</keyword>
<dbReference type="EMBL" id="JAPMSZ010000005">
    <property type="protein sequence ID" value="KAJ5102279.1"/>
    <property type="molecule type" value="Genomic_DNA"/>
</dbReference>
<keyword evidence="12 15" id="KW-1015">Disulfide bond</keyword>
<sequence>MHFSHALVALVAAGLANAQLPDVPECSLNCFVEALTGDGCSKLTDFSCHCQKTELVSTVTPCVKKACEVADQIAVSKAVVSQCSSAGHPIVVPPVETGSASSDSSSTTGSNSTPAETTATATTLPGGSVTVPHPTVPSPTGHTSHSGSSTPLKPTKTGGSGSGGSGSGSGSGSGTESSPGASTSAYNGASSNKGNLAGVAAVAAAAAYLL</sequence>
<keyword evidence="9 17" id="KW-0732">Signal</keyword>
<evidence type="ECO:0000256" key="11">
    <source>
        <dbReference type="ARBA" id="ARBA00023136"/>
    </source>
</evidence>
<evidence type="ECO:0000256" key="3">
    <source>
        <dbReference type="ARBA" id="ARBA00010031"/>
    </source>
</evidence>
<accession>A0A9W9FL77</accession>
<dbReference type="InterPro" id="IPR008427">
    <property type="entry name" value="Extracellular_membr_CFEM_dom"/>
</dbReference>
<evidence type="ECO:0000256" key="4">
    <source>
        <dbReference type="ARBA" id="ARBA00022475"/>
    </source>
</evidence>
<evidence type="ECO:0000256" key="10">
    <source>
        <dbReference type="ARBA" id="ARBA00023004"/>
    </source>
</evidence>
<keyword evidence="11" id="KW-0472">Membrane</keyword>
<comment type="caution">
    <text evidence="15">Lacks conserved residue(s) required for the propagation of feature annotation.</text>
</comment>
<feature type="compositionally biased region" description="Low complexity" evidence="16">
    <location>
        <begin position="97"/>
        <end position="151"/>
    </location>
</feature>
<evidence type="ECO:0000256" key="1">
    <source>
        <dbReference type="ARBA" id="ARBA00004609"/>
    </source>
</evidence>
<dbReference type="AlphaFoldDB" id="A0A9W9FL77"/>
<dbReference type="SMART" id="SM00747">
    <property type="entry name" value="CFEM"/>
    <property type="match status" value="1"/>
</dbReference>
<keyword evidence="10 15" id="KW-0408">Iron</keyword>
<dbReference type="OrthoDB" id="3767534at2759"/>
<evidence type="ECO:0000256" key="9">
    <source>
        <dbReference type="ARBA" id="ARBA00022729"/>
    </source>
</evidence>
<dbReference type="GO" id="GO:0005576">
    <property type="term" value="C:extracellular region"/>
    <property type="evidence" value="ECO:0007669"/>
    <property type="project" value="UniProtKB-SubCell"/>
</dbReference>
<evidence type="ECO:0000256" key="17">
    <source>
        <dbReference type="SAM" id="SignalP"/>
    </source>
</evidence>
<reference evidence="19" key="2">
    <citation type="journal article" date="2023" name="IMA Fungus">
        <title>Comparative genomic study of the Penicillium genus elucidates a diverse pangenome and 15 lateral gene transfer events.</title>
        <authorList>
            <person name="Petersen C."/>
            <person name="Sorensen T."/>
            <person name="Nielsen M.R."/>
            <person name="Sondergaard T.E."/>
            <person name="Sorensen J.L."/>
            <person name="Fitzpatrick D.A."/>
            <person name="Frisvad J.C."/>
            <person name="Nielsen K.L."/>
        </authorList>
    </citation>
    <scope>NUCLEOTIDE SEQUENCE</scope>
    <source>
        <strain evidence="19">IBT 34128</strain>
    </source>
</reference>
<evidence type="ECO:0000313" key="19">
    <source>
        <dbReference type="EMBL" id="KAJ5102279.1"/>
    </source>
</evidence>
<dbReference type="GeneID" id="81394251"/>
<gene>
    <name evidence="19" type="ORF">NUU61_004501</name>
</gene>
<evidence type="ECO:0000256" key="15">
    <source>
        <dbReference type="PROSITE-ProRule" id="PRU01356"/>
    </source>
</evidence>
<feature type="domain" description="CFEM" evidence="18">
    <location>
        <begin position="1"/>
        <end position="108"/>
    </location>
</feature>
<feature type="compositionally biased region" description="Gly residues" evidence="16">
    <location>
        <begin position="158"/>
        <end position="173"/>
    </location>
</feature>
<dbReference type="Pfam" id="PF05730">
    <property type="entry name" value="CFEM"/>
    <property type="match status" value="1"/>
</dbReference>
<protein>
    <recommendedName>
        <fullName evidence="18">CFEM domain-containing protein</fullName>
    </recommendedName>
</protein>
<keyword evidence="8 15" id="KW-0479">Metal-binding</keyword>
<evidence type="ECO:0000256" key="8">
    <source>
        <dbReference type="ARBA" id="ARBA00022723"/>
    </source>
</evidence>
<evidence type="ECO:0000256" key="7">
    <source>
        <dbReference type="ARBA" id="ARBA00022622"/>
    </source>
</evidence>
<dbReference type="InterPro" id="IPR051735">
    <property type="entry name" value="CFEM_domain"/>
</dbReference>
<feature type="chain" id="PRO_5040758792" description="CFEM domain-containing protein" evidence="17">
    <location>
        <begin position="19"/>
        <end position="210"/>
    </location>
</feature>
<dbReference type="Proteomes" id="UP001141434">
    <property type="component" value="Unassembled WGS sequence"/>
</dbReference>
<feature type="binding site" description="axial binding residue" evidence="15">
    <location>
        <position position="45"/>
    </location>
    <ligand>
        <name>heme</name>
        <dbReference type="ChEBI" id="CHEBI:30413"/>
    </ligand>
    <ligandPart>
        <name>Fe</name>
        <dbReference type="ChEBI" id="CHEBI:18248"/>
    </ligandPart>
</feature>
<comment type="similarity">
    <text evidence="3">Belongs to the RBT5 family.</text>
</comment>
<evidence type="ECO:0000259" key="18">
    <source>
        <dbReference type="PROSITE" id="PS52012"/>
    </source>
</evidence>
<dbReference type="PANTHER" id="PTHR37928:SF2">
    <property type="entry name" value="GPI ANCHORED CFEM DOMAIN PROTEIN (AFU_ORTHOLOGUE AFUA_6G10580)"/>
    <property type="match status" value="1"/>
</dbReference>
<feature type="disulfide bond" evidence="15">
    <location>
        <begin position="50"/>
        <end position="83"/>
    </location>
</feature>
<evidence type="ECO:0000256" key="12">
    <source>
        <dbReference type="ARBA" id="ARBA00023157"/>
    </source>
</evidence>
<evidence type="ECO:0000256" key="16">
    <source>
        <dbReference type="SAM" id="MobiDB-lite"/>
    </source>
</evidence>
<name>A0A9W9FL77_9EURO</name>
<dbReference type="PANTHER" id="PTHR37928">
    <property type="entry name" value="CFEM DOMAIN PROTEIN (AFU_ORTHOLOGUE AFUA_6G14090)"/>
    <property type="match status" value="1"/>
</dbReference>
<evidence type="ECO:0000313" key="20">
    <source>
        <dbReference type="Proteomes" id="UP001141434"/>
    </source>
</evidence>
<evidence type="ECO:0000256" key="5">
    <source>
        <dbReference type="ARBA" id="ARBA00022525"/>
    </source>
</evidence>
<dbReference type="GO" id="GO:0046872">
    <property type="term" value="F:metal ion binding"/>
    <property type="evidence" value="ECO:0007669"/>
    <property type="project" value="UniProtKB-UniRule"/>
</dbReference>
<feature type="compositionally biased region" description="Low complexity" evidence="16">
    <location>
        <begin position="174"/>
        <end position="184"/>
    </location>
</feature>
<keyword evidence="5" id="KW-0964">Secreted</keyword>
<keyword evidence="20" id="KW-1185">Reference proteome</keyword>
<comment type="caution">
    <text evidence="19">The sequence shown here is derived from an EMBL/GenBank/DDBJ whole genome shotgun (WGS) entry which is preliminary data.</text>
</comment>
<dbReference type="GO" id="GO:0005886">
    <property type="term" value="C:plasma membrane"/>
    <property type="evidence" value="ECO:0007669"/>
    <property type="project" value="UniProtKB-SubCell"/>
</dbReference>
<dbReference type="PROSITE" id="PS52012">
    <property type="entry name" value="CFEM"/>
    <property type="match status" value="1"/>
</dbReference>